<feature type="region of interest" description="Disordered" evidence="1">
    <location>
        <begin position="1"/>
        <end position="21"/>
    </location>
</feature>
<accession>A0A5A7TIX4</accession>
<sequence length="98" mass="11075">MVHLNADIPTPNDAPDPDPKTLSLSYRLFQGSHVSNIEHDMRPSRNPRLFDIDDVDENAKRGRSCEIGAGVVITGQYPEAVYVAVYTEDVQFRCCFEY</sequence>
<proteinExistence type="predicted"/>
<gene>
    <name evidence="2" type="ORF">E6C27_scaffold67G003780</name>
</gene>
<evidence type="ECO:0000256" key="1">
    <source>
        <dbReference type="SAM" id="MobiDB-lite"/>
    </source>
</evidence>
<evidence type="ECO:0000313" key="3">
    <source>
        <dbReference type="Proteomes" id="UP000321393"/>
    </source>
</evidence>
<dbReference type="Proteomes" id="UP000321393">
    <property type="component" value="Unassembled WGS sequence"/>
</dbReference>
<organism evidence="2 3">
    <name type="scientific">Cucumis melo var. makuwa</name>
    <name type="common">Oriental melon</name>
    <dbReference type="NCBI Taxonomy" id="1194695"/>
    <lineage>
        <taxon>Eukaryota</taxon>
        <taxon>Viridiplantae</taxon>
        <taxon>Streptophyta</taxon>
        <taxon>Embryophyta</taxon>
        <taxon>Tracheophyta</taxon>
        <taxon>Spermatophyta</taxon>
        <taxon>Magnoliopsida</taxon>
        <taxon>eudicotyledons</taxon>
        <taxon>Gunneridae</taxon>
        <taxon>Pentapetalae</taxon>
        <taxon>rosids</taxon>
        <taxon>fabids</taxon>
        <taxon>Cucurbitales</taxon>
        <taxon>Cucurbitaceae</taxon>
        <taxon>Benincaseae</taxon>
        <taxon>Cucumis</taxon>
    </lineage>
</organism>
<dbReference type="EMBL" id="SSTE01016227">
    <property type="protein sequence ID" value="KAA0041956.1"/>
    <property type="molecule type" value="Genomic_DNA"/>
</dbReference>
<name>A0A5A7TIX4_CUCMM</name>
<evidence type="ECO:0000313" key="2">
    <source>
        <dbReference type="EMBL" id="KAA0041956.1"/>
    </source>
</evidence>
<reference evidence="2 3" key="1">
    <citation type="submission" date="2019-08" db="EMBL/GenBank/DDBJ databases">
        <title>Draft genome sequences of two oriental melons (Cucumis melo L. var makuwa).</title>
        <authorList>
            <person name="Kwon S.-Y."/>
        </authorList>
    </citation>
    <scope>NUCLEOTIDE SEQUENCE [LARGE SCALE GENOMIC DNA]</scope>
    <source>
        <strain evidence="3">cv. SW 3</strain>
        <tissue evidence="2">Leaf</tissue>
    </source>
</reference>
<dbReference type="AlphaFoldDB" id="A0A5A7TIX4"/>
<comment type="caution">
    <text evidence="2">The sequence shown here is derived from an EMBL/GenBank/DDBJ whole genome shotgun (WGS) entry which is preliminary data.</text>
</comment>
<protein>
    <submittedName>
        <fullName evidence="2">Uncharacterized protein</fullName>
    </submittedName>
</protein>